<sequence length="90" mass="9239">MNVILSYSLPASHESKVCALRVTKQPPSRGERRGARVCLGHVGGCGPPSPPSSPSSGRLPPPLSCCYSVADSLPCLPLPLPSPAATCGLF</sequence>
<dbReference type="EMBL" id="VSRR010005696">
    <property type="protein sequence ID" value="MPC43126.1"/>
    <property type="molecule type" value="Genomic_DNA"/>
</dbReference>
<name>A0A5B7FCU9_PORTR</name>
<evidence type="ECO:0000313" key="1">
    <source>
        <dbReference type="EMBL" id="MPC43126.1"/>
    </source>
</evidence>
<organism evidence="1 2">
    <name type="scientific">Portunus trituberculatus</name>
    <name type="common">Swimming crab</name>
    <name type="synonym">Neptunus trituberculatus</name>
    <dbReference type="NCBI Taxonomy" id="210409"/>
    <lineage>
        <taxon>Eukaryota</taxon>
        <taxon>Metazoa</taxon>
        <taxon>Ecdysozoa</taxon>
        <taxon>Arthropoda</taxon>
        <taxon>Crustacea</taxon>
        <taxon>Multicrustacea</taxon>
        <taxon>Malacostraca</taxon>
        <taxon>Eumalacostraca</taxon>
        <taxon>Eucarida</taxon>
        <taxon>Decapoda</taxon>
        <taxon>Pleocyemata</taxon>
        <taxon>Brachyura</taxon>
        <taxon>Eubrachyura</taxon>
        <taxon>Portunoidea</taxon>
        <taxon>Portunidae</taxon>
        <taxon>Portuninae</taxon>
        <taxon>Portunus</taxon>
    </lineage>
</organism>
<gene>
    <name evidence="1" type="ORF">E2C01_036763</name>
</gene>
<dbReference type="AlphaFoldDB" id="A0A5B7FCU9"/>
<proteinExistence type="predicted"/>
<evidence type="ECO:0000313" key="2">
    <source>
        <dbReference type="Proteomes" id="UP000324222"/>
    </source>
</evidence>
<dbReference type="Proteomes" id="UP000324222">
    <property type="component" value="Unassembled WGS sequence"/>
</dbReference>
<comment type="caution">
    <text evidence="1">The sequence shown here is derived from an EMBL/GenBank/DDBJ whole genome shotgun (WGS) entry which is preliminary data.</text>
</comment>
<protein>
    <submittedName>
        <fullName evidence="1">Uncharacterized protein</fullName>
    </submittedName>
</protein>
<reference evidence="1 2" key="1">
    <citation type="submission" date="2019-05" db="EMBL/GenBank/DDBJ databases">
        <title>Another draft genome of Portunus trituberculatus and its Hox gene families provides insights of decapod evolution.</title>
        <authorList>
            <person name="Jeong J.-H."/>
            <person name="Song I."/>
            <person name="Kim S."/>
            <person name="Choi T."/>
            <person name="Kim D."/>
            <person name="Ryu S."/>
            <person name="Kim W."/>
        </authorList>
    </citation>
    <scope>NUCLEOTIDE SEQUENCE [LARGE SCALE GENOMIC DNA]</scope>
    <source>
        <tissue evidence="1">Muscle</tissue>
    </source>
</reference>
<keyword evidence="2" id="KW-1185">Reference proteome</keyword>
<accession>A0A5B7FCU9</accession>